<dbReference type="Gene3D" id="1.20.1090.10">
    <property type="entry name" value="Dehydroquinate synthase-like - alpha domain"/>
    <property type="match status" value="1"/>
</dbReference>
<dbReference type="InterPro" id="IPR030960">
    <property type="entry name" value="DHQS/DOIS_N"/>
</dbReference>
<dbReference type="Gene3D" id="3.40.50.1970">
    <property type="match status" value="1"/>
</dbReference>
<dbReference type="CDD" id="cd08199">
    <property type="entry name" value="EEVS"/>
    <property type="match status" value="1"/>
</dbReference>
<evidence type="ECO:0000259" key="7">
    <source>
        <dbReference type="Pfam" id="PF24621"/>
    </source>
</evidence>
<dbReference type="PANTHER" id="PTHR43622:SF3">
    <property type="entry name" value="2-EPI-5-EPI-VALIOLONE SYNTHASE"/>
    <property type="match status" value="1"/>
</dbReference>
<evidence type="ECO:0000256" key="3">
    <source>
        <dbReference type="ARBA" id="ARBA00022741"/>
    </source>
</evidence>
<keyword evidence="2" id="KW-0479">Metal-binding</keyword>
<evidence type="ECO:0000313" key="8">
    <source>
        <dbReference type="EMBL" id="KAK4524405.1"/>
    </source>
</evidence>
<evidence type="ECO:0000256" key="2">
    <source>
        <dbReference type="ARBA" id="ARBA00022723"/>
    </source>
</evidence>
<feature type="domain" description="3-dehydroquinate synthase N-terminal" evidence="6">
    <location>
        <begin position="111"/>
        <end position="228"/>
    </location>
</feature>
<evidence type="ECO:0008006" key="10">
    <source>
        <dbReference type="Google" id="ProtNLM"/>
    </source>
</evidence>
<sequence>MDATSSEYVRFKSSWNGRGVPLDRAPHNVFVKPASGSCQKAWTNYFELPVEYTVEIHRGILNPANDTLATRYLPDRENRRRFIVIDEQVERLYGQEISQYFKAYRVDTHKVILPGGEENKVFSAVDKVLSELCKYGLHRREPILAIGGGVVLDIVGFAASCYRRGVPYIRVPTTLLAIVDASVGVKTGVDYVSNEMGRLKNRMGAFYAPCAAFLDKKFIATQDRRNIINGLGEIMKLALVCSAELFSLLEHYGQQLIMEAFQGRWSDFADRVIELSVQFMLEELGPNLWEYKLERSTDFGHTFSKIIEMEAEPPLLHGEAVNIDGFFCVILSHRRRLISTEERDRIFYTMKALGLPTIDALCVPQVLWRGLEDALEHRNGKQRLPLLNGIGSCIFVNDVSYEELEECVYELNKLHNLN</sequence>
<reference evidence="8 9" key="1">
    <citation type="submission" date="2022-07" db="EMBL/GenBank/DDBJ databases">
        <title>Genome-wide signatures of adaptation to extreme environments.</title>
        <authorList>
            <person name="Cho C.H."/>
            <person name="Yoon H.S."/>
        </authorList>
    </citation>
    <scope>NUCLEOTIDE SEQUENCE [LARGE SCALE GENOMIC DNA]</scope>
    <source>
        <strain evidence="8 9">108.79 E11</strain>
    </source>
</reference>
<organism evidence="8 9">
    <name type="scientific">Galdieria yellowstonensis</name>
    <dbReference type="NCBI Taxonomy" id="3028027"/>
    <lineage>
        <taxon>Eukaryota</taxon>
        <taxon>Rhodophyta</taxon>
        <taxon>Bangiophyceae</taxon>
        <taxon>Galdieriales</taxon>
        <taxon>Galdieriaceae</taxon>
        <taxon>Galdieria</taxon>
    </lineage>
</organism>
<keyword evidence="9" id="KW-1185">Reference proteome</keyword>
<dbReference type="GO" id="GO:0000166">
    <property type="term" value="F:nucleotide binding"/>
    <property type="evidence" value="ECO:0007669"/>
    <property type="project" value="UniProtKB-KW"/>
</dbReference>
<evidence type="ECO:0000313" key="9">
    <source>
        <dbReference type="Proteomes" id="UP001300502"/>
    </source>
</evidence>
<feature type="domain" description="3-dehydroquinate synthase C-terminal" evidence="7">
    <location>
        <begin position="230"/>
        <end position="358"/>
    </location>
</feature>
<dbReference type="EMBL" id="JANCYU010000023">
    <property type="protein sequence ID" value="KAK4524405.1"/>
    <property type="molecule type" value="Genomic_DNA"/>
</dbReference>
<evidence type="ECO:0000256" key="5">
    <source>
        <dbReference type="ARBA" id="ARBA00023239"/>
    </source>
</evidence>
<name>A0AAV9IAI1_9RHOD</name>
<dbReference type="Pfam" id="PF24621">
    <property type="entry name" value="DHQS_C"/>
    <property type="match status" value="1"/>
</dbReference>
<dbReference type="SUPFAM" id="SSF56796">
    <property type="entry name" value="Dehydroquinate synthase-like"/>
    <property type="match status" value="1"/>
</dbReference>
<comment type="cofactor">
    <cofactor evidence="1">
        <name>NAD(+)</name>
        <dbReference type="ChEBI" id="CHEBI:57540"/>
    </cofactor>
</comment>
<keyword evidence="5" id="KW-0456">Lyase</keyword>
<dbReference type="PANTHER" id="PTHR43622">
    <property type="entry name" value="3-DEHYDROQUINATE SYNTHASE"/>
    <property type="match status" value="1"/>
</dbReference>
<evidence type="ECO:0000256" key="4">
    <source>
        <dbReference type="ARBA" id="ARBA00023027"/>
    </source>
</evidence>
<gene>
    <name evidence="8" type="ORF">GAYE_SCF03G2306</name>
</gene>
<dbReference type="InterPro" id="IPR056179">
    <property type="entry name" value="DHQS_C"/>
</dbReference>
<dbReference type="GO" id="GO:0003856">
    <property type="term" value="F:3-dehydroquinate synthase activity"/>
    <property type="evidence" value="ECO:0007669"/>
    <property type="project" value="TreeGrafter"/>
</dbReference>
<dbReference type="Pfam" id="PF01761">
    <property type="entry name" value="DHQ_synthase"/>
    <property type="match status" value="1"/>
</dbReference>
<comment type="caution">
    <text evidence="8">The sequence shown here is derived from an EMBL/GenBank/DDBJ whole genome shotgun (WGS) entry which is preliminary data.</text>
</comment>
<keyword evidence="4" id="KW-0520">NAD</keyword>
<protein>
    <recommendedName>
        <fullName evidence="10">3-dehydroquinate synthase</fullName>
    </recommendedName>
</protein>
<evidence type="ECO:0000256" key="1">
    <source>
        <dbReference type="ARBA" id="ARBA00001911"/>
    </source>
</evidence>
<dbReference type="InterPro" id="IPR035872">
    <property type="entry name" value="EEVS-like"/>
</dbReference>
<accession>A0AAV9IAI1</accession>
<proteinExistence type="predicted"/>
<dbReference type="InterPro" id="IPR050071">
    <property type="entry name" value="Dehydroquinate_synthase"/>
</dbReference>
<evidence type="ECO:0000259" key="6">
    <source>
        <dbReference type="Pfam" id="PF01761"/>
    </source>
</evidence>
<dbReference type="GO" id="GO:0046872">
    <property type="term" value="F:metal ion binding"/>
    <property type="evidence" value="ECO:0007669"/>
    <property type="project" value="UniProtKB-KW"/>
</dbReference>
<dbReference type="AlphaFoldDB" id="A0AAV9IAI1"/>
<dbReference type="Proteomes" id="UP001300502">
    <property type="component" value="Unassembled WGS sequence"/>
</dbReference>
<dbReference type="GO" id="GO:0017000">
    <property type="term" value="P:antibiotic biosynthetic process"/>
    <property type="evidence" value="ECO:0007669"/>
    <property type="project" value="InterPro"/>
</dbReference>
<keyword evidence="3" id="KW-0547">Nucleotide-binding</keyword>